<dbReference type="AlphaFoldDB" id="W9G157"/>
<feature type="region of interest" description="Disordered" evidence="1">
    <location>
        <begin position="37"/>
        <end position="65"/>
    </location>
</feature>
<evidence type="ECO:0000259" key="2">
    <source>
        <dbReference type="Pfam" id="PF01050"/>
    </source>
</evidence>
<dbReference type="eggNOG" id="COG0662">
    <property type="taxonomic scope" value="Bacteria"/>
</dbReference>
<dbReference type="GO" id="GO:0009298">
    <property type="term" value="P:GDP-mannose biosynthetic process"/>
    <property type="evidence" value="ECO:0007669"/>
    <property type="project" value="TreeGrafter"/>
</dbReference>
<feature type="region of interest" description="Disordered" evidence="1">
    <location>
        <begin position="1"/>
        <end position="20"/>
    </location>
</feature>
<dbReference type="InterPro" id="IPR011051">
    <property type="entry name" value="RmlC_Cupin_sf"/>
</dbReference>
<dbReference type="PATRIC" id="fig|1386089.3.peg.3953"/>
<evidence type="ECO:0000256" key="1">
    <source>
        <dbReference type="SAM" id="MobiDB-lite"/>
    </source>
</evidence>
<dbReference type="InterPro" id="IPR051161">
    <property type="entry name" value="Mannose-6P_isomerase_type2"/>
</dbReference>
<dbReference type="InterPro" id="IPR014710">
    <property type="entry name" value="RmlC-like_jellyroll"/>
</dbReference>
<dbReference type="GO" id="GO:0004475">
    <property type="term" value="F:mannose-1-phosphate guanylyltransferase (GTP) activity"/>
    <property type="evidence" value="ECO:0007669"/>
    <property type="project" value="TreeGrafter"/>
</dbReference>
<dbReference type="GO" id="GO:0016853">
    <property type="term" value="F:isomerase activity"/>
    <property type="evidence" value="ECO:0007669"/>
    <property type="project" value="UniProtKB-KW"/>
</dbReference>
<accession>W9G157</accession>
<gene>
    <name evidence="3" type="ORF">N865_02225</name>
</gene>
<dbReference type="STRING" id="1386089.N865_02225"/>
<dbReference type="PANTHER" id="PTHR46390">
    <property type="entry name" value="MANNOSE-1-PHOSPHATE GUANYLYLTRANSFERASE"/>
    <property type="match status" value="1"/>
</dbReference>
<reference evidence="3 4" key="1">
    <citation type="submission" date="2013-08" db="EMBL/GenBank/DDBJ databases">
        <title>Intrasporangium oryzae NRRL B-24470.</title>
        <authorList>
            <person name="Liu H."/>
            <person name="Wang G."/>
        </authorList>
    </citation>
    <scope>NUCLEOTIDE SEQUENCE [LARGE SCALE GENOMIC DNA]</scope>
    <source>
        <strain evidence="3 4">NRRL B-24470</strain>
    </source>
</reference>
<keyword evidence="4" id="KW-1185">Reference proteome</keyword>
<evidence type="ECO:0000313" key="3">
    <source>
        <dbReference type="EMBL" id="EWS99830.1"/>
    </source>
</evidence>
<dbReference type="Proteomes" id="UP000019489">
    <property type="component" value="Unassembled WGS sequence"/>
</dbReference>
<proteinExistence type="predicted"/>
<sequence>MTDQQRAGATVAGTVPDDDFDGIAAEIEHEIEQDIDHMRTDHLDEHLDDPSAPTATPSHSVDEYVLGDRNPTADIFVAERPWGDFQQFVSNEQVTVKIITVQPGHRLSLQRHDHRGEMWQVLDVPIDITVDEREWVAQPGETIWVPRGATHRMGNSGDRAGRLLEVAFGHFDEGDIERLQDDYAR</sequence>
<dbReference type="SUPFAM" id="SSF51182">
    <property type="entry name" value="RmlC-like cupins"/>
    <property type="match status" value="1"/>
</dbReference>
<keyword evidence="3" id="KW-0413">Isomerase</keyword>
<dbReference type="Gene3D" id="2.60.120.10">
    <property type="entry name" value="Jelly Rolls"/>
    <property type="match status" value="1"/>
</dbReference>
<dbReference type="CDD" id="cd02213">
    <property type="entry name" value="cupin_PMI_typeII_C"/>
    <property type="match status" value="1"/>
</dbReference>
<name>W9G157_9MICO</name>
<dbReference type="InterPro" id="IPR001538">
    <property type="entry name" value="Man6P_isomerase-2_C"/>
</dbReference>
<dbReference type="RefSeq" id="WP_245603850.1">
    <property type="nucleotide sequence ID" value="NZ_AWSA01000069.1"/>
</dbReference>
<organism evidence="3 4">
    <name type="scientific">Intrasporangium oryzae NRRL B-24470</name>
    <dbReference type="NCBI Taxonomy" id="1386089"/>
    <lineage>
        <taxon>Bacteria</taxon>
        <taxon>Bacillati</taxon>
        <taxon>Actinomycetota</taxon>
        <taxon>Actinomycetes</taxon>
        <taxon>Micrococcales</taxon>
        <taxon>Intrasporangiaceae</taxon>
        <taxon>Intrasporangium</taxon>
    </lineage>
</organism>
<feature type="compositionally biased region" description="Basic and acidic residues" evidence="1">
    <location>
        <begin position="37"/>
        <end position="49"/>
    </location>
</feature>
<protein>
    <submittedName>
        <fullName evidence="3">Mannose-6-phosphate isomerase</fullName>
    </submittedName>
</protein>
<dbReference type="Pfam" id="PF01050">
    <property type="entry name" value="MannoseP_isomer"/>
    <property type="match status" value="1"/>
</dbReference>
<evidence type="ECO:0000313" key="4">
    <source>
        <dbReference type="Proteomes" id="UP000019489"/>
    </source>
</evidence>
<feature type="domain" description="Mannose-6-phosphate isomerase type II C-terminal" evidence="2">
    <location>
        <begin position="78"/>
        <end position="181"/>
    </location>
</feature>
<dbReference type="PANTHER" id="PTHR46390:SF1">
    <property type="entry name" value="MANNOSE-1-PHOSPHATE GUANYLYLTRANSFERASE"/>
    <property type="match status" value="1"/>
</dbReference>
<comment type="caution">
    <text evidence="3">The sequence shown here is derived from an EMBL/GenBank/DDBJ whole genome shotgun (WGS) entry which is preliminary data.</text>
</comment>
<dbReference type="GO" id="GO:0005976">
    <property type="term" value="P:polysaccharide metabolic process"/>
    <property type="evidence" value="ECO:0007669"/>
    <property type="project" value="InterPro"/>
</dbReference>
<dbReference type="EMBL" id="AWSA01000069">
    <property type="protein sequence ID" value="EWS99830.1"/>
    <property type="molecule type" value="Genomic_DNA"/>
</dbReference>